<dbReference type="Pfam" id="PF07521">
    <property type="entry name" value="RMMBL"/>
    <property type="match status" value="1"/>
</dbReference>
<dbReference type="Pfam" id="PF10996">
    <property type="entry name" value="Beta-Casp"/>
    <property type="match status" value="1"/>
</dbReference>
<proteinExistence type="predicted"/>
<organism evidence="4 5">
    <name type="scientific">Methylotenera versatilis (strain 301)</name>
    <dbReference type="NCBI Taxonomy" id="666681"/>
    <lineage>
        <taxon>Bacteria</taxon>
        <taxon>Pseudomonadati</taxon>
        <taxon>Pseudomonadota</taxon>
        <taxon>Betaproteobacteria</taxon>
        <taxon>Nitrosomonadales</taxon>
        <taxon>Methylophilaceae</taxon>
        <taxon>Methylotenera</taxon>
    </lineage>
</organism>
<reference evidence="4 5" key="2">
    <citation type="journal article" date="2011" name="J. Bacteriol.">
        <title>Genomes of three methylotrophs from a single niche uncover genetic and metabolic divergence of Methylophilaceae.</title>
        <authorList>
            <person name="Lapidus A."/>
            <person name="Clum A."/>
            <person name="Labutti K."/>
            <person name="Kaluzhnaya M.G."/>
            <person name="Lim S."/>
            <person name="Beck D.A."/>
            <person name="Glavina Del Rio T."/>
            <person name="Nolan M."/>
            <person name="Mavromatis K."/>
            <person name="Huntemann M."/>
            <person name="Lucas S."/>
            <person name="Lidstrom M.E."/>
            <person name="Ivanova N."/>
            <person name="Chistoserdova L."/>
        </authorList>
    </citation>
    <scope>NUCLEOTIDE SEQUENCE [LARGE SCALE GENOMIC DNA]</scope>
    <source>
        <strain evidence="4 5">301</strain>
    </source>
</reference>
<dbReference type="OrthoDB" id="9803916at2"/>
<reference evidence="5" key="1">
    <citation type="submission" date="2010-05" db="EMBL/GenBank/DDBJ databases">
        <title>Complete sequence of Methylotenera sp. 301.</title>
        <authorList>
            <person name="Lucas S."/>
            <person name="Copeland A."/>
            <person name="Lapidus A."/>
            <person name="Cheng J.-F."/>
            <person name="Bruce D."/>
            <person name="Goodwin L."/>
            <person name="Pitluck S."/>
            <person name="Clum A."/>
            <person name="Land M."/>
            <person name="Hauser L."/>
            <person name="Kyrpides N."/>
            <person name="Ivanova N."/>
            <person name="Chistoservova L."/>
            <person name="Kalyuzhnaya M."/>
            <person name="Woyke T."/>
        </authorList>
    </citation>
    <scope>NUCLEOTIDE SEQUENCE [LARGE SCALE GENOMIC DNA]</scope>
    <source>
        <strain evidence="5">301</strain>
    </source>
</reference>
<protein>
    <submittedName>
        <fullName evidence="4">RNA-metabolising metallo-beta-lactamase</fullName>
    </submittedName>
</protein>
<dbReference type="InterPro" id="IPR036866">
    <property type="entry name" value="RibonucZ/Hydroxyglut_hydro"/>
</dbReference>
<name>D7DII5_METV0</name>
<evidence type="ECO:0000259" key="2">
    <source>
        <dbReference type="SMART" id="SM00849"/>
    </source>
</evidence>
<dbReference type="InterPro" id="IPR022712">
    <property type="entry name" value="Beta_Casp"/>
</dbReference>
<dbReference type="Gene3D" id="3.40.50.10890">
    <property type="match status" value="1"/>
</dbReference>
<dbReference type="SUPFAM" id="SSF56281">
    <property type="entry name" value="Metallo-hydrolase/oxidoreductase"/>
    <property type="match status" value="1"/>
</dbReference>
<dbReference type="Gene3D" id="3.60.15.10">
    <property type="entry name" value="Ribonuclease Z/Hydroxyacylglutathione hydrolase-like"/>
    <property type="match status" value="1"/>
</dbReference>
<dbReference type="eggNOG" id="COG1236">
    <property type="taxonomic scope" value="Bacteria"/>
</dbReference>
<dbReference type="PANTHER" id="PTHR11203">
    <property type="entry name" value="CLEAVAGE AND POLYADENYLATION SPECIFICITY FACTOR FAMILY MEMBER"/>
    <property type="match status" value="1"/>
</dbReference>
<evidence type="ECO:0000259" key="3">
    <source>
        <dbReference type="SMART" id="SM01027"/>
    </source>
</evidence>
<feature type="domain" description="Metallo-beta-lactamase" evidence="2">
    <location>
        <begin position="13"/>
        <end position="235"/>
    </location>
</feature>
<dbReference type="GO" id="GO:0004521">
    <property type="term" value="F:RNA endonuclease activity"/>
    <property type="evidence" value="ECO:0007669"/>
    <property type="project" value="TreeGrafter"/>
</dbReference>
<dbReference type="STRING" id="666681.M301_1490"/>
<dbReference type="SMART" id="SM01027">
    <property type="entry name" value="Beta-Casp"/>
    <property type="match status" value="1"/>
</dbReference>
<dbReference type="Proteomes" id="UP000000383">
    <property type="component" value="Chromosome"/>
</dbReference>
<dbReference type="RefSeq" id="WP_013148182.1">
    <property type="nucleotide sequence ID" value="NC_014207.1"/>
</dbReference>
<dbReference type="InterPro" id="IPR001279">
    <property type="entry name" value="Metallo-B-lactamas"/>
</dbReference>
<dbReference type="PANTHER" id="PTHR11203:SF37">
    <property type="entry name" value="INTEGRATOR COMPLEX SUBUNIT 11"/>
    <property type="match status" value="1"/>
</dbReference>
<accession>D7DII5</accession>
<dbReference type="CDD" id="cd16295">
    <property type="entry name" value="TTHA0252-CPSF-like_MBL-fold"/>
    <property type="match status" value="1"/>
</dbReference>
<keyword evidence="5" id="KW-1185">Reference proteome</keyword>
<evidence type="ECO:0000256" key="1">
    <source>
        <dbReference type="ARBA" id="ARBA00022801"/>
    </source>
</evidence>
<evidence type="ECO:0000313" key="5">
    <source>
        <dbReference type="Proteomes" id="UP000000383"/>
    </source>
</evidence>
<dbReference type="EMBL" id="CP002056">
    <property type="protein sequence ID" value="ADI29870.1"/>
    <property type="molecule type" value="Genomic_DNA"/>
</dbReference>
<keyword evidence="1" id="KW-0378">Hydrolase</keyword>
<gene>
    <name evidence="4" type="ordered locus">M301_1490</name>
</gene>
<dbReference type="SMART" id="SM00849">
    <property type="entry name" value="Lactamase_B"/>
    <property type="match status" value="1"/>
</dbReference>
<dbReference type="KEGG" id="meh:M301_1490"/>
<dbReference type="InterPro" id="IPR050698">
    <property type="entry name" value="MBL"/>
</dbReference>
<dbReference type="InterPro" id="IPR011108">
    <property type="entry name" value="RMMBL"/>
</dbReference>
<dbReference type="AlphaFoldDB" id="D7DII5"/>
<dbReference type="HOGENOM" id="CLU_009673_5_2_4"/>
<dbReference type="GO" id="GO:0016787">
    <property type="term" value="F:hydrolase activity"/>
    <property type="evidence" value="ECO:0007669"/>
    <property type="project" value="UniProtKB-KW"/>
</dbReference>
<sequence>MELTFLGATGTVTGSKYLLTCETDNGTRRILVDCGLFQGLKQLRLKNWAALPINPKDVDVVVLTHAHIDHTGYLPLFVKNGFSGKVYCTEATRDLCDILLPDSAHLQEEEADYANRRGFSKHKPALPLYTKEDADNALELLVAVDFEQTVDLGDGLTLTFTPNGHILGSAFVRIQYKKTSIVFSGDIGRPNDILMKPPVRLKQADYLVLESTYGNRLHEHDDPKVKLAAVINKTVKRKGVVLIPVFAVGRAQELLYYIHLLKVSGAISKDIPVYLNSPMAVDATAIFSHHSGEHRLSPDQCSALSHTANMVNSVEESKRLNETKGPMIILSASGMASGGRVVHHLKAFAPKPNNTILFVGFQAAGTRGSAMLDGAESIKIHGEYVPVRADVELISNLSAHAEYSEIIDWLGGFESPPKKTFITHGEPVAADAMRLHIEEQLHWSVEVPEYLEKVTLI</sequence>
<dbReference type="Pfam" id="PF00753">
    <property type="entry name" value="Lactamase_B"/>
    <property type="match status" value="1"/>
</dbReference>
<evidence type="ECO:0000313" key="4">
    <source>
        <dbReference type="EMBL" id="ADI29870.1"/>
    </source>
</evidence>
<feature type="domain" description="Beta-Casp" evidence="3">
    <location>
        <begin position="251"/>
        <end position="371"/>
    </location>
</feature>